<dbReference type="InterPro" id="IPR001932">
    <property type="entry name" value="PPM-type_phosphatase-like_dom"/>
</dbReference>
<dbReference type="Gene3D" id="3.60.40.10">
    <property type="entry name" value="PPM-type phosphatase domain"/>
    <property type="match status" value="1"/>
</dbReference>
<comment type="similarity">
    <text evidence="1">Belongs to the PP2C family.</text>
</comment>
<dbReference type="Proteomes" id="UP000078561">
    <property type="component" value="Unassembled WGS sequence"/>
</dbReference>
<dbReference type="AlphaFoldDB" id="A0A163MMK5"/>
<dbReference type="PANTHER" id="PTHR12320:SF84">
    <property type="entry name" value="PROTEIN PHOSPHATASE"/>
    <property type="match status" value="1"/>
</dbReference>
<dbReference type="SMART" id="SM00332">
    <property type="entry name" value="PP2Cc"/>
    <property type="match status" value="1"/>
</dbReference>
<dbReference type="SUPFAM" id="SSF81606">
    <property type="entry name" value="PP2C-like"/>
    <property type="match status" value="1"/>
</dbReference>
<keyword evidence="1" id="KW-0378">Hydrolase</keyword>
<dbReference type="GO" id="GO:0046872">
    <property type="term" value="F:metal ion binding"/>
    <property type="evidence" value="ECO:0007669"/>
    <property type="project" value="UniProtKB-UniRule"/>
</dbReference>
<dbReference type="SMART" id="SM00331">
    <property type="entry name" value="PP2C_SIG"/>
    <property type="match status" value="1"/>
</dbReference>
<dbReference type="PANTHER" id="PTHR12320">
    <property type="entry name" value="PROTEIN PHOSPHATASE 2C"/>
    <property type="match status" value="1"/>
</dbReference>
<keyword evidence="1" id="KW-0904">Protein phosphatase</keyword>
<keyword evidence="1" id="KW-0479">Metal-binding</keyword>
<reference evidence="3" key="1">
    <citation type="submission" date="2016-04" db="EMBL/GenBank/DDBJ databases">
        <authorList>
            <person name="Evans L.H."/>
            <person name="Alamgir A."/>
            <person name="Owens N."/>
            <person name="Weber N.D."/>
            <person name="Virtaneva K."/>
            <person name="Barbian K."/>
            <person name="Babar A."/>
            <person name="Rosenke K."/>
        </authorList>
    </citation>
    <scope>NUCLEOTIDE SEQUENCE [LARGE SCALE GENOMIC DNA]</scope>
    <source>
        <strain evidence="3">CBS 101.48</strain>
    </source>
</reference>
<dbReference type="GO" id="GO:0004722">
    <property type="term" value="F:protein serine/threonine phosphatase activity"/>
    <property type="evidence" value="ECO:0007669"/>
    <property type="project" value="UniProtKB-EC"/>
</dbReference>
<keyword evidence="1" id="KW-0464">Manganese</keyword>
<dbReference type="InterPro" id="IPR036457">
    <property type="entry name" value="PPM-type-like_dom_sf"/>
</dbReference>
<dbReference type="InParanoid" id="A0A163MMK5"/>
<organism evidence="3">
    <name type="scientific">Absidia glauca</name>
    <name type="common">Pin mould</name>
    <dbReference type="NCBI Taxonomy" id="4829"/>
    <lineage>
        <taxon>Eukaryota</taxon>
        <taxon>Fungi</taxon>
        <taxon>Fungi incertae sedis</taxon>
        <taxon>Mucoromycota</taxon>
        <taxon>Mucoromycotina</taxon>
        <taxon>Mucoromycetes</taxon>
        <taxon>Mucorales</taxon>
        <taxon>Cunninghamellaceae</taxon>
        <taxon>Absidia</taxon>
    </lineage>
</organism>
<sequence length="365" mass="40837">MNVRSGLLLVSTPFRSTRIVESCQHLRSFAHASNPSAEIAPFDYSPIKSLPLYDFFANVKPKPSYRFAAGASGFAKRRAQQQQQQQKGMSMTDAYCGHQVGEDAYFVRHDALSVGDGVGGWINTEGAQPALYSRKLMHHAYLELERYDNIEDPLFCQYEDANPLSILQHSYDQTQEEAHHEGLLGSSTACLALLRHDELRVANLGDCGISVIRHNSYVFRSEEQQHAFNFPYQLGTRSRDQPRHANAFNVKLEKGDIIVMASDGLFDNVFDMDILNLVNSATGYSNNIPSSLLQQRRFTSIQPQAIADMLASHAKHISESRRSVDTPFQRRAMSEGIPFHGGKADDISVLVAVVNDCEDSPDRRL</sequence>
<dbReference type="STRING" id="4829.A0A163MMK5"/>
<comment type="catalytic activity">
    <reaction evidence="1">
        <text>O-phospho-L-threonyl-[protein] + H2O = L-threonyl-[protein] + phosphate</text>
        <dbReference type="Rhea" id="RHEA:47004"/>
        <dbReference type="Rhea" id="RHEA-COMP:11060"/>
        <dbReference type="Rhea" id="RHEA-COMP:11605"/>
        <dbReference type="ChEBI" id="CHEBI:15377"/>
        <dbReference type="ChEBI" id="CHEBI:30013"/>
        <dbReference type="ChEBI" id="CHEBI:43474"/>
        <dbReference type="ChEBI" id="CHEBI:61977"/>
        <dbReference type="EC" id="3.1.3.16"/>
    </reaction>
</comment>
<dbReference type="Pfam" id="PF07228">
    <property type="entry name" value="SpoIIE"/>
    <property type="match status" value="1"/>
</dbReference>
<accession>A0A163MMK5</accession>
<dbReference type="InterPro" id="IPR039123">
    <property type="entry name" value="PPTC7"/>
</dbReference>
<dbReference type="EC" id="3.1.3.16" evidence="1"/>
<comment type="cofactor">
    <cofactor evidence="1">
        <name>Mg(2+)</name>
        <dbReference type="ChEBI" id="CHEBI:18420"/>
    </cofactor>
</comment>
<name>A0A163MMK5_ABSGL</name>
<protein>
    <recommendedName>
        <fullName evidence="1">Protein phosphatase</fullName>
        <ecNumber evidence="1">3.1.3.16</ecNumber>
    </recommendedName>
</protein>
<comment type="catalytic activity">
    <reaction evidence="1">
        <text>O-phospho-L-seryl-[protein] + H2O = L-seryl-[protein] + phosphate</text>
        <dbReference type="Rhea" id="RHEA:20629"/>
        <dbReference type="Rhea" id="RHEA-COMP:9863"/>
        <dbReference type="Rhea" id="RHEA-COMP:11604"/>
        <dbReference type="ChEBI" id="CHEBI:15377"/>
        <dbReference type="ChEBI" id="CHEBI:29999"/>
        <dbReference type="ChEBI" id="CHEBI:43474"/>
        <dbReference type="ChEBI" id="CHEBI:83421"/>
        <dbReference type="EC" id="3.1.3.16"/>
    </reaction>
</comment>
<dbReference type="OrthoDB" id="60843at2759"/>
<dbReference type="EMBL" id="LT554591">
    <property type="protein sequence ID" value="SAM06389.1"/>
    <property type="molecule type" value="Genomic_DNA"/>
</dbReference>
<gene>
    <name evidence="3" type="primary">ABSGL_12278.1 scaffold 12745</name>
</gene>
<keyword evidence="4" id="KW-1185">Reference proteome</keyword>
<evidence type="ECO:0000259" key="2">
    <source>
        <dbReference type="PROSITE" id="PS51746"/>
    </source>
</evidence>
<evidence type="ECO:0000313" key="3">
    <source>
        <dbReference type="EMBL" id="SAM06389.1"/>
    </source>
</evidence>
<evidence type="ECO:0000313" key="4">
    <source>
        <dbReference type="Proteomes" id="UP000078561"/>
    </source>
</evidence>
<keyword evidence="1" id="KW-0460">Magnesium</keyword>
<dbReference type="PROSITE" id="PS51746">
    <property type="entry name" value="PPM_2"/>
    <property type="match status" value="1"/>
</dbReference>
<evidence type="ECO:0000256" key="1">
    <source>
        <dbReference type="RuleBase" id="RU366020"/>
    </source>
</evidence>
<comment type="cofactor">
    <cofactor evidence="1">
        <name>Mn(2+)</name>
        <dbReference type="ChEBI" id="CHEBI:29035"/>
    </cofactor>
</comment>
<feature type="domain" description="PPM-type phosphatase" evidence="2">
    <location>
        <begin position="88"/>
        <end position="354"/>
    </location>
</feature>
<proteinExistence type="inferred from homology"/>